<protein>
    <submittedName>
        <fullName evidence="1">Uncharacterized protein</fullName>
    </submittedName>
</protein>
<reference evidence="1" key="1">
    <citation type="submission" date="2018-08" db="EMBL/GenBank/DDBJ databases">
        <title>Murine metabolic-syndrome-specific gut microbial biobank.</title>
        <authorList>
            <person name="Liu C."/>
        </authorList>
    </citation>
    <scope>NUCLEOTIDE SEQUENCE [LARGE SCALE GENOMIC DNA]</scope>
    <source>
        <strain evidence="1">Z82</strain>
    </source>
</reference>
<comment type="caution">
    <text evidence="1">The sequence shown here is derived from an EMBL/GenBank/DDBJ whole genome shotgun (WGS) entry which is preliminary data.</text>
</comment>
<gene>
    <name evidence="1" type="ORF">D1639_07485</name>
</gene>
<dbReference type="EMBL" id="QWKH01000052">
    <property type="protein sequence ID" value="NBI34873.1"/>
    <property type="molecule type" value="Genomic_DNA"/>
</dbReference>
<sequence>MSGVFMARIDDYGLRGLVLAGESNSPVDDRTRWERTQVALADFRREKGGHGDLGEFYRWLAEDGAAVGASAAV</sequence>
<evidence type="ECO:0000313" key="1">
    <source>
        <dbReference type="EMBL" id="NBI34873.1"/>
    </source>
</evidence>
<accession>A0A7C9KC27</accession>
<name>A0A7C9KC27_9BACT</name>
<proteinExistence type="predicted"/>
<dbReference type="AlphaFoldDB" id="A0A7C9KC27"/>
<organism evidence="1">
    <name type="scientific">Muribaculaceae bacterium Z82</name>
    <dbReference type="NCBI Taxonomy" id="2304548"/>
    <lineage>
        <taxon>Bacteria</taxon>
        <taxon>Pseudomonadati</taxon>
        <taxon>Bacteroidota</taxon>
        <taxon>Bacteroidia</taxon>
        <taxon>Bacteroidales</taxon>
        <taxon>Muribaculaceae</taxon>
    </lineage>
</organism>